<gene>
    <name evidence="3" type="ORF">Prum_085860</name>
</gene>
<dbReference type="InterPro" id="IPR011009">
    <property type="entry name" value="Kinase-like_dom_sf"/>
</dbReference>
<dbReference type="Proteomes" id="UP000482960">
    <property type="component" value="Unassembled WGS sequence"/>
</dbReference>
<dbReference type="Gene3D" id="3.90.1200.10">
    <property type="match status" value="1"/>
</dbReference>
<dbReference type="AlphaFoldDB" id="A0A6V8LF76"/>
<dbReference type="Pfam" id="PF01636">
    <property type="entry name" value="APH"/>
    <property type="match status" value="1"/>
</dbReference>
<name>A0A6V8LF76_9ACTN</name>
<reference evidence="3 4" key="1">
    <citation type="submission" date="2020-03" db="EMBL/GenBank/DDBJ databases">
        <title>Whole genome shotgun sequence of Phytohabitans rumicis NBRC 108638.</title>
        <authorList>
            <person name="Komaki H."/>
            <person name="Tamura T."/>
        </authorList>
    </citation>
    <scope>NUCLEOTIDE SEQUENCE [LARGE SCALE GENOMIC DNA]</scope>
    <source>
        <strain evidence="3 4">NBRC 108638</strain>
    </source>
</reference>
<evidence type="ECO:0000313" key="3">
    <source>
        <dbReference type="EMBL" id="GFJ94944.1"/>
    </source>
</evidence>
<comment type="caution">
    <text evidence="3">The sequence shown here is derived from an EMBL/GenBank/DDBJ whole genome shotgun (WGS) entry which is preliminary data.</text>
</comment>
<organism evidence="3 4">
    <name type="scientific">Phytohabitans rumicis</name>
    <dbReference type="NCBI Taxonomy" id="1076125"/>
    <lineage>
        <taxon>Bacteria</taxon>
        <taxon>Bacillati</taxon>
        <taxon>Actinomycetota</taxon>
        <taxon>Actinomycetes</taxon>
        <taxon>Micromonosporales</taxon>
        <taxon>Micromonosporaceae</taxon>
    </lineage>
</organism>
<accession>A0A6V8LF76</accession>
<sequence>MGSGRNADVFALDEQRVLRRYREGGDVAHEAEVMAYVAGRGYPVPAVHRAEGPDLVLERLDGPTMLAAFDAGTLDLDAGARLLADLHTRLHAVPPRGADCVLHLDLHPDNVILSARGPVVIDWRNATDGPADLDVALSALILAQVATTPGQWSEPARALLPPFLRYAGGQPTRMLDRAVAMRAADPNQTAPEAAALTTAATLIRTHTPNSPSSPRRPAHSSRRSRAYGRALISDPRPFALDRRGIP</sequence>
<feature type="domain" description="Aminoglycoside phosphotransferase" evidence="2">
    <location>
        <begin position="84"/>
        <end position="139"/>
    </location>
</feature>
<evidence type="ECO:0000313" key="4">
    <source>
        <dbReference type="Proteomes" id="UP000482960"/>
    </source>
</evidence>
<reference evidence="3 4" key="2">
    <citation type="submission" date="2020-03" db="EMBL/GenBank/DDBJ databases">
        <authorList>
            <person name="Ichikawa N."/>
            <person name="Kimura A."/>
            <person name="Kitahashi Y."/>
            <person name="Uohara A."/>
        </authorList>
    </citation>
    <scope>NUCLEOTIDE SEQUENCE [LARGE SCALE GENOMIC DNA]</scope>
    <source>
        <strain evidence="3 4">NBRC 108638</strain>
    </source>
</reference>
<proteinExistence type="predicted"/>
<dbReference type="InterPro" id="IPR002575">
    <property type="entry name" value="Aminoglycoside_PTrfase"/>
</dbReference>
<keyword evidence="4" id="KW-1185">Reference proteome</keyword>
<evidence type="ECO:0000259" key="2">
    <source>
        <dbReference type="Pfam" id="PF01636"/>
    </source>
</evidence>
<feature type="compositionally biased region" description="Basic residues" evidence="1">
    <location>
        <begin position="216"/>
        <end position="226"/>
    </location>
</feature>
<evidence type="ECO:0000256" key="1">
    <source>
        <dbReference type="SAM" id="MobiDB-lite"/>
    </source>
</evidence>
<feature type="region of interest" description="Disordered" evidence="1">
    <location>
        <begin position="205"/>
        <end position="246"/>
    </location>
</feature>
<protein>
    <recommendedName>
        <fullName evidence="2">Aminoglycoside phosphotransferase domain-containing protein</fullName>
    </recommendedName>
</protein>
<dbReference type="SUPFAM" id="SSF56112">
    <property type="entry name" value="Protein kinase-like (PK-like)"/>
    <property type="match status" value="1"/>
</dbReference>
<feature type="compositionally biased region" description="Low complexity" evidence="1">
    <location>
        <begin position="205"/>
        <end position="215"/>
    </location>
</feature>
<dbReference type="EMBL" id="BLPG01000001">
    <property type="protein sequence ID" value="GFJ94944.1"/>
    <property type="molecule type" value="Genomic_DNA"/>
</dbReference>